<evidence type="ECO:0000313" key="2">
    <source>
        <dbReference type="Proteomes" id="UP001060170"/>
    </source>
</evidence>
<protein>
    <submittedName>
        <fullName evidence="1">Uncharacterized protein</fullName>
    </submittedName>
</protein>
<sequence>MALDHFQFKARARAPPAPVVHPNTRSTAHSAPDSRLARVRFRPGPSPRPTSTPIDYSPEVDRPPPSRLAAENRSLGYIPPTQQAANPPPPPFVDPLTLNERLDGIIKNVLANREAELDHRIFFNQSLRDYRSDKRMQTITRRDLLFKFMVHVTNELINDPRPTLHSKDFDAVTFKKRFEALEKALNSDRLNSPQEKNNAATFNARFEEYKAALIQAQEVEVQATQKGDKTIIPTSKILKLETRREPLNVTIPQVTGNIHLDKHLARTSVIDKPVNKKDKATKKKLLPLDSSIGDLSISSFTTEPYFKDLEPTLNLPNLVLKKITPKRALPVISDSESEADISIEHPSSPVLEKIARKPELPILSDSEDELDEGLVIPTLNPSTLIQNGEPSKLDEPIKVLKTPKGTTKHPGSLGIIREPLSSDEIKIHARYLKAISNEDKKTILDQAQQNQLILQKLIPNKEIESYVNGWNPWVEKKKVFPAPPKNKKRPKSDKRNQPRQSGSNRLDRTHSNYNRDQTRLTNSRNQTHSNTSRSQGRSNNNPRQTHSNHQGNKRHREESEDLEDEVNNSQSSQSKTLSSLSTINHNITTLEANHDVNTSKLSRVVEKCYVKTAKTLSETSDQLSDPLPVQMGPLEKSLVYQLKKEIDKVSILVKDIHGTSNPEGIESLTTQIKYLRDTVYNLQNKQKELINSLPKQSNESISDIFASLRIEIKSLTDIASVLSQKPTPDNSADIMEKLEQSEASILSNVKQDLITEVRVYVQKEVETLTTTVTTSFEGIMSQLRNMEQNSNDKFNDLQRDIVEIKKEIISVDNRVAKAESNRLTSPLTHSSPTPFKTVVETENKNSPSRDLPPHQTQSVKEDGDRGPRLTEKEVGKLLPPLSEWVSFSGEGEYDYIEFIQYCDLILETYWAKEDIVVVRLPRLFRGVAKVWWKTKSAAMGKASWQTWKDLMKAQFNTSTWRSKMKEAFRKEKLDPSVHVISTWCVAQHRHLECISPGLSLKEINEEILENCPGTLANSVNCRLPDLNVDLTVLINTMEDIVIKVNRDRKPLKENFYKRTGAPENPLPDNKKETPPPRRTPASGECFNCGEKGHRRQDCPKPQKKIMEVDGELQPEDPAESDSEPSSDLELMPTTPDENYRYEVIHADIGDDICGNSRQGESSLPQQWDPNMKVGHISDAKLLVTKPEKGRSYTLGKTSYTSVIFEGQMIKTLLDIGAFCSCTSSSFLEECYPEWQSHLLPVPRAKFSSCNSAMKALGIVSMPLIFPHSKGSLRLIIELVVMEDALCDYLILGNDAFCMYGIDIFQSRDRFYTIGGDWKRKFQICHIKTTTTEEVTTNNVELLHEITSFESEYLSQASLSHLLSDQQEKNILQVCFESKEAFCTREEPIGNITGHDMKLELTVSSP</sequence>
<organism evidence="1 2">
    <name type="scientific">Puccinia striiformis f. sp. tritici</name>
    <dbReference type="NCBI Taxonomy" id="168172"/>
    <lineage>
        <taxon>Eukaryota</taxon>
        <taxon>Fungi</taxon>
        <taxon>Dikarya</taxon>
        <taxon>Basidiomycota</taxon>
        <taxon>Pucciniomycotina</taxon>
        <taxon>Pucciniomycetes</taxon>
        <taxon>Pucciniales</taxon>
        <taxon>Pucciniaceae</taxon>
        <taxon>Puccinia</taxon>
    </lineage>
</organism>
<comment type="caution">
    <text evidence="1">The sequence shown here is derived from an EMBL/GenBank/DDBJ whole genome shotgun (WGS) entry which is preliminary data.</text>
</comment>
<name>A0ACC0DWD5_9BASI</name>
<reference evidence="2" key="2">
    <citation type="journal article" date="2018" name="Mol. Plant Microbe Interact.">
        <title>Genome sequence resources for the wheat stripe rust pathogen (Puccinia striiformis f. sp. tritici) and the barley stripe rust pathogen (Puccinia striiformis f. sp. hordei).</title>
        <authorList>
            <person name="Xia C."/>
            <person name="Wang M."/>
            <person name="Yin C."/>
            <person name="Cornejo O.E."/>
            <person name="Hulbert S.H."/>
            <person name="Chen X."/>
        </authorList>
    </citation>
    <scope>NUCLEOTIDE SEQUENCE [LARGE SCALE GENOMIC DNA]</scope>
    <source>
        <strain evidence="2">93-210</strain>
    </source>
</reference>
<proteinExistence type="predicted"/>
<dbReference type="Proteomes" id="UP001060170">
    <property type="component" value="Chromosome 14"/>
</dbReference>
<keyword evidence="2" id="KW-1185">Reference proteome</keyword>
<dbReference type="EMBL" id="CM045878">
    <property type="protein sequence ID" value="KAI7940045.1"/>
    <property type="molecule type" value="Genomic_DNA"/>
</dbReference>
<reference evidence="1 2" key="3">
    <citation type="journal article" date="2022" name="Microbiol. Spectr.">
        <title>Folding features and dynamics of 3D genome architecture in plant fungal pathogens.</title>
        <authorList>
            <person name="Xia C."/>
        </authorList>
    </citation>
    <scope>NUCLEOTIDE SEQUENCE [LARGE SCALE GENOMIC DNA]</scope>
    <source>
        <strain evidence="1 2">93-210</strain>
    </source>
</reference>
<accession>A0ACC0DWD5</accession>
<gene>
    <name evidence="1" type="ORF">MJO28_013697</name>
</gene>
<reference evidence="2" key="1">
    <citation type="journal article" date="2018" name="BMC Genomics">
        <title>Genomic insights into host adaptation between the wheat stripe rust pathogen (Puccinia striiformis f. sp. tritici) and the barley stripe rust pathogen (Puccinia striiformis f. sp. hordei).</title>
        <authorList>
            <person name="Xia C."/>
            <person name="Wang M."/>
            <person name="Yin C."/>
            <person name="Cornejo O.E."/>
            <person name="Hulbert S.H."/>
            <person name="Chen X."/>
        </authorList>
    </citation>
    <scope>NUCLEOTIDE SEQUENCE [LARGE SCALE GENOMIC DNA]</scope>
    <source>
        <strain evidence="2">93-210</strain>
    </source>
</reference>
<evidence type="ECO:0000313" key="1">
    <source>
        <dbReference type="EMBL" id="KAI7940045.1"/>
    </source>
</evidence>